<feature type="signal peptide" evidence="1">
    <location>
        <begin position="1"/>
        <end position="22"/>
    </location>
</feature>
<evidence type="ECO:0000256" key="1">
    <source>
        <dbReference type="SAM" id="SignalP"/>
    </source>
</evidence>
<gene>
    <name evidence="2" type="ORF">LY89DRAFT_739875</name>
</gene>
<organism evidence="2 3">
    <name type="scientific">Mollisia scopiformis</name>
    <name type="common">Conifer needle endophyte fungus</name>
    <name type="synonym">Phialocephala scopiformis</name>
    <dbReference type="NCBI Taxonomy" id="149040"/>
    <lineage>
        <taxon>Eukaryota</taxon>
        <taxon>Fungi</taxon>
        <taxon>Dikarya</taxon>
        <taxon>Ascomycota</taxon>
        <taxon>Pezizomycotina</taxon>
        <taxon>Leotiomycetes</taxon>
        <taxon>Helotiales</taxon>
        <taxon>Mollisiaceae</taxon>
        <taxon>Mollisia</taxon>
    </lineage>
</organism>
<dbReference type="Proteomes" id="UP000070700">
    <property type="component" value="Unassembled WGS sequence"/>
</dbReference>
<dbReference type="RefSeq" id="XP_018065248.1">
    <property type="nucleotide sequence ID" value="XM_018220521.1"/>
</dbReference>
<evidence type="ECO:0000313" key="3">
    <source>
        <dbReference type="Proteomes" id="UP000070700"/>
    </source>
</evidence>
<sequence length="149" mass="16331">MLRMYREVVIAVALLLTGHTSAAALPAPSDPLIDILNGESQGFNGTATFNSTEIQDNAYQYRWYHGGTCNWADTDKGTVTWGGWSHCIDKPDNTQWTSLEFDRPTYVCAWCGKGCNGGGSRYSQPSNPVTCMRTPSYCNGLGSFVAYQP</sequence>
<dbReference type="GeneID" id="28830247"/>
<feature type="chain" id="PRO_5008267404" evidence="1">
    <location>
        <begin position="23"/>
        <end position="149"/>
    </location>
</feature>
<proteinExistence type="predicted"/>
<dbReference type="EMBL" id="KQ947428">
    <property type="protein sequence ID" value="KUJ10893.1"/>
    <property type="molecule type" value="Genomic_DNA"/>
</dbReference>
<name>A0A194WSF3_MOLSC</name>
<dbReference type="AlphaFoldDB" id="A0A194WSF3"/>
<accession>A0A194WSF3</accession>
<keyword evidence="1" id="KW-0732">Signal</keyword>
<dbReference type="KEGG" id="psco:LY89DRAFT_739875"/>
<keyword evidence="3" id="KW-1185">Reference proteome</keyword>
<evidence type="ECO:0000313" key="2">
    <source>
        <dbReference type="EMBL" id="KUJ10893.1"/>
    </source>
</evidence>
<protein>
    <submittedName>
        <fullName evidence="2">Uncharacterized protein</fullName>
    </submittedName>
</protein>
<reference evidence="2 3" key="1">
    <citation type="submission" date="2015-10" db="EMBL/GenBank/DDBJ databases">
        <title>Full genome of DAOMC 229536 Phialocephala scopiformis, a fungal endophyte of spruce producing the potent anti-insectan compound rugulosin.</title>
        <authorList>
            <consortium name="DOE Joint Genome Institute"/>
            <person name="Walker A.K."/>
            <person name="Frasz S.L."/>
            <person name="Seifert K.A."/>
            <person name="Miller J.D."/>
            <person name="Mondo S.J."/>
            <person name="Labutti K."/>
            <person name="Lipzen A."/>
            <person name="Dockter R."/>
            <person name="Kennedy M."/>
            <person name="Grigoriev I.V."/>
            <person name="Spatafora J.W."/>
        </authorList>
    </citation>
    <scope>NUCLEOTIDE SEQUENCE [LARGE SCALE GENOMIC DNA]</scope>
    <source>
        <strain evidence="2 3">CBS 120377</strain>
    </source>
</reference>
<dbReference type="InParanoid" id="A0A194WSF3"/>